<dbReference type="EMBL" id="BARS01006788">
    <property type="protein sequence ID" value="GAF73724.1"/>
    <property type="molecule type" value="Genomic_DNA"/>
</dbReference>
<sequence>EKLREIPILIITGMREQIAFLFPGQPVHPSFVPVDELIEKPVEPNLLLEKVSTLLKMAEERKAQIDKN</sequence>
<proteinExistence type="predicted"/>
<accession>X0RY28</accession>
<gene>
    <name evidence="1" type="ORF">S01H1_13169</name>
</gene>
<evidence type="ECO:0008006" key="2">
    <source>
        <dbReference type="Google" id="ProtNLM"/>
    </source>
</evidence>
<comment type="caution">
    <text evidence="1">The sequence shown here is derived from an EMBL/GenBank/DDBJ whole genome shotgun (WGS) entry which is preliminary data.</text>
</comment>
<organism evidence="1">
    <name type="scientific">marine sediment metagenome</name>
    <dbReference type="NCBI Taxonomy" id="412755"/>
    <lineage>
        <taxon>unclassified sequences</taxon>
        <taxon>metagenomes</taxon>
        <taxon>ecological metagenomes</taxon>
    </lineage>
</organism>
<reference evidence="1" key="1">
    <citation type="journal article" date="2014" name="Front. Microbiol.">
        <title>High frequency of phylogenetically diverse reductive dehalogenase-homologous genes in deep subseafloor sedimentary metagenomes.</title>
        <authorList>
            <person name="Kawai M."/>
            <person name="Futagami T."/>
            <person name="Toyoda A."/>
            <person name="Takaki Y."/>
            <person name="Nishi S."/>
            <person name="Hori S."/>
            <person name="Arai W."/>
            <person name="Tsubouchi T."/>
            <person name="Morono Y."/>
            <person name="Uchiyama I."/>
            <person name="Ito T."/>
            <person name="Fujiyama A."/>
            <person name="Inagaki F."/>
            <person name="Takami H."/>
        </authorList>
    </citation>
    <scope>NUCLEOTIDE SEQUENCE</scope>
    <source>
        <strain evidence="1">Expedition CK06-06</strain>
    </source>
</reference>
<evidence type="ECO:0000313" key="1">
    <source>
        <dbReference type="EMBL" id="GAF73724.1"/>
    </source>
</evidence>
<name>X0RY28_9ZZZZ</name>
<feature type="non-terminal residue" evidence="1">
    <location>
        <position position="1"/>
    </location>
</feature>
<dbReference type="AlphaFoldDB" id="X0RY28"/>
<protein>
    <recommendedName>
        <fullName evidence="2">Response regulatory domain-containing protein</fullName>
    </recommendedName>
</protein>